<protein>
    <submittedName>
        <fullName evidence="2">Nucleotide-binding protein</fullName>
    </submittedName>
</protein>
<keyword evidence="3" id="KW-1185">Reference proteome</keyword>
<dbReference type="InterPro" id="IPR019302">
    <property type="entry name" value="CAP12/PCTIR_TIR_dom"/>
</dbReference>
<dbReference type="EMBL" id="NTMR01000016">
    <property type="protein sequence ID" value="PBK03834.1"/>
    <property type="molecule type" value="Genomic_DNA"/>
</dbReference>
<gene>
    <name evidence="2" type="ORF">CNQ84_13170</name>
</gene>
<evidence type="ECO:0000259" key="1">
    <source>
        <dbReference type="Pfam" id="PF10137"/>
    </source>
</evidence>
<reference evidence="2 3" key="1">
    <citation type="submission" date="2017-09" db="EMBL/GenBank/DDBJ databases">
        <title>Pseudomonas abyssi sp. nov. isolated from Abyssopelagic Water.</title>
        <authorList>
            <person name="Wei Y."/>
        </authorList>
    </citation>
    <scope>NUCLEOTIDE SEQUENCE [LARGE SCALE GENOMIC DNA]</scope>
    <source>
        <strain evidence="2 3">MT5</strain>
    </source>
</reference>
<dbReference type="AlphaFoldDB" id="A0A2A3MH04"/>
<sequence>MARKSPPSPVVQPKVHLTTDQLQKGIDRLEQRIADLDAFDLNTLKNGTSPELQALERSIEDTLERYFGVNTTAANRYKAAQELHYHQMIWVSGMPEPNYKAHTKTNIEAAKALLGQAINALKADLEDLGPSLLAPATKASSSADSSRVFLVHGHDEAVRETVARFLEKLGLKVIILHEQANSGRTIIEKIEHNSDVGMAVVLLTPDDVGCKAGGQVEPRVRQNVLLELGYFMGALGRDKVCALRSGEVEIPTDFAGVVWTEMSGEWKTALARELKQAGYAIDWNKVMG</sequence>
<dbReference type="GO" id="GO:0050135">
    <property type="term" value="F:NADP+ nucleosidase activity"/>
    <property type="evidence" value="ECO:0007669"/>
    <property type="project" value="InterPro"/>
</dbReference>
<evidence type="ECO:0000313" key="3">
    <source>
        <dbReference type="Proteomes" id="UP000242313"/>
    </source>
</evidence>
<dbReference type="Proteomes" id="UP000242313">
    <property type="component" value="Unassembled WGS sequence"/>
</dbReference>
<name>A0A2A3MH04_9PSED</name>
<organism evidence="2 3">
    <name type="scientific">Pseudomonas abyssi</name>
    <dbReference type="NCBI Taxonomy" id="170540"/>
    <lineage>
        <taxon>Bacteria</taxon>
        <taxon>Pseudomonadati</taxon>
        <taxon>Pseudomonadota</taxon>
        <taxon>Gammaproteobacteria</taxon>
        <taxon>Pseudomonadales</taxon>
        <taxon>Pseudomonadaceae</taxon>
        <taxon>Pseudomonas</taxon>
    </lineage>
</organism>
<evidence type="ECO:0000313" key="2">
    <source>
        <dbReference type="EMBL" id="PBK03834.1"/>
    </source>
</evidence>
<proteinExistence type="predicted"/>
<feature type="domain" description="CD-NTase-associated protein 12/Pycsar effector protein TIR" evidence="1">
    <location>
        <begin position="147"/>
        <end position="263"/>
    </location>
</feature>
<accession>A0A2A3MH04</accession>
<dbReference type="RefSeq" id="WP_096005311.1">
    <property type="nucleotide sequence ID" value="NZ_JBLWUL010000010.1"/>
</dbReference>
<dbReference type="Pfam" id="PF10137">
    <property type="entry name" value="CAP12-PCTIR_TIR"/>
    <property type="match status" value="1"/>
</dbReference>
<comment type="caution">
    <text evidence="2">The sequence shown here is derived from an EMBL/GenBank/DDBJ whole genome shotgun (WGS) entry which is preliminary data.</text>
</comment>